<proteinExistence type="predicted"/>
<evidence type="ECO:0000313" key="2">
    <source>
        <dbReference type="Proteomes" id="UP000677803"/>
    </source>
</evidence>
<keyword evidence="2" id="KW-1185">Reference proteome</keyword>
<accession>A0A8S4BCU2</accession>
<dbReference type="EMBL" id="CAJRST010012224">
    <property type="protein sequence ID" value="CAG5927933.1"/>
    <property type="molecule type" value="Genomic_DNA"/>
</dbReference>
<protein>
    <submittedName>
        <fullName evidence="1">(Atlantic silverside) hypothetical protein</fullName>
    </submittedName>
</protein>
<gene>
    <name evidence="1" type="ORF">MMEN_LOCUS11613</name>
</gene>
<comment type="caution">
    <text evidence="1">The sequence shown here is derived from an EMBL/GenBank/DDBJ whole genome shotgun (WGS) entry which is preliminary data.</text>
</comment>
<dbReference type="Proteomes" id="UP000677803">
    <property type="component" value="Unassembled WGS sequence"/>
</dbReference>
<reference evidence="1" key="1">
    <citation type="submission" date="2021-05" db="EMBL/GenBank/DDBJ databases">
        <authorList>
            <person name="Tigano A."/>
        </authorList>
    </citation>
    <scope>NUCLEOTIDE SEQUENCE</scope>
</reference>
<organism evidence="1 2">
    <name type="scientific">Menidia menidia</name>
    <name type="common">Atlantic silverside</name>
    <dbReference type="NCBI Taxonomy" id="238744"/>
    <lineage>
        <taxon>Eukaryota</taxon>
        <taxon>Metazoa</taxon>
        <taxon>Chordata</taxon>
        <taxon>Craniata</taxon>
        <taxon>Vertebrata</taxon>
        <taxon>Euteleostomi</taxon>
        <taxon>Actinopterygii</taxon>
        <taxon>Neopterygii</taxon>
        <taxon>Teleostei</taxon>
        <taxon>Neoteleostei</taxon>
        <taxon>Acanthomorphata</taxon>
        <taxon>Ovalentaria</taxon>
        <taxon>Atherinomorphae</taxon>
        <taxon>Atheriniformes</taxon>
        <taxon>Atherinopsidae</taxon>
        <taxon>Menidiinae</taxon>
        <taxon>Menidia</taxon>
    </lineage>
</organism>
<dbReference type="AlphaFoldDB" id="A0A8S4BCU2"/>
<evidence type="ECO:0000313" key="1">
    <source>
        <dbReference type="EMBL" id="CAG5927933.1"/>
    </source>
</evidence>
<sequence length="191" mass="21105">MWKLPSVALNLPPRRPAALSPAFAGGTSRGVKQAYADAGLGVTRQSDWITGCELSCFGFRRVSRAPDEAKLQPFAPAATFKFEKIPAQAAARHRFHTFTVPCVASRFYGSAVQRFDYSIKKPPTIGRTLECLLEGSRGRLFAILRAAKLGGKLSRVMTFAAHDPVMDMHAVDFDRNQRDSMELSMENSVRQ</sequence>
<name>A0A8S4BCU2_9TELE</name>